<sequence length="105" mass="11034">METKFIAAGLATIAGVSTVILNATKTHDFTLIITDVGNLCSSTPSSTHPSAEFLGPSQPNPSPLACDTKPLYTVFLPQNPPITSCKFWVAHDLVPKGLVVINKGA</sequence>
<dbReference type="Proteomes" id="UP000765509">
    <property type="component" value="Unassembled WGS sequence"/>
</dbReference>
<dbReference type="AlphaFoldDB" id="A0A9Q3IIW5"/>
<accession>A0A9Q3IIW5</accession>
<dbReference type="EMBL" id="AVOT02045370">
    <property type="protein sequence ID" value="MBW0540730.1"/>
    <property type="molecule type" value="Genomic_DNA"/>
</dbReference>
<evidence type="ECO:0000313" key="1">
    <source>
        <dbReference type="EMBL" id="MBW0540730.1"/>
    </source>
</evidence>
<comment type="caution">
    <text evidence="1">The sequence shown here is derived from an EMBL/GenBank/DDBJ whole genome shotgun (WGS) entry which is preliminary data.</text>
</comment>
<organism evidence="1 2">
    <name type="scientific">Austropuccinia psidii MF-1</name>
    <dbReference type="NCBI Taxonomy" id="1389203"/>
    <lineage>
        <taxon>Eukaryota</taxon>
        <taxon>Fungi</taxon>
        <taxon>Dikarya</taxon>
        <taxon>Basidiomycota</taxon>
        <taxon>Pucciniomycotina</taxon>
        <taxon>Pucciniomycetes</taxon>
        <taxon>Pucciniales</taxon>
        <taxon>Sphaerophragmiaceae</taxon>
        <taxon>Austropuccinia</taxon>
    </lineage>
</organism>
<name>A0A9Q3IIW5_9BASI</name>
<gene>
    <name evidence="1" type="ORF">O181_080445</name>
</gene>
<evidence type="ECO:0000313" key="2">
    <source>
        <dbReference type="Proteomes" id="UP000765509"/>
    </source>
</evidence>
<proteinExistence type="predicted"/>
<protein>
    <submittedName>
        <fullName evidence="1">Uncharacterized protein</fullName>
    </submittedName>
</protein>
<dbReference type="OrthoDB" id="409889at2759"/>
<reference evidence="1" key="1">
    <citation type="submission" date="2021-03" db="EMBL/GenBank/DDBJ databases">
        <title>Draft genome sequence of rust myrtle Austropuccinia psidii MF-1, a brazilian biotype.</title>
        <authorList>
            <person name="Quecine M.C."/>
            <person name="Pachon D.M.R."/>
            <person name="Bonatelli M.L."/>
            <person name="Correr F.H."/>
            <person name="Franceschini L.M."/>
            <person name="Leite T.F."/>
            <person name="Margarido G.R.A."/>
            <person name="Almeida C.A."/>
            <person name="Ferrarezi J.A."/>
            <person name="Labate C.A."/>
        </authorList>
    </citation>
    <scope>NUCLEOTIDE SEQUENCE</scope>
    <source>
        <strain evidence="1">MF-1</strain>
    </source>
</reference>
<keyword evidence="2" id="KW-1185">Reference proteome</keyword>